<protein>
    <submittedName>
        <fullName evidence="1">Uncharacterized protein</fullName>
    </submittedName>
</protein>
<sequence>MSQPSQYLVDPAEPDDSITNGFVNPFDMFNYLSPSAWVNDVIEKTTGIDIFGYATDTLTGEWGELYKFGDALDALARFTQQLGMDIQSGVIKMDRQWDGNASDAAYNYFTDLAAATSGKQLALHQAAEGYREAAKGAWQLSNQLGNLLQAIADKAILIGISAAAGTATAETGVGAVAGYGVAAWQAIELLELVNKASAIINTAGTVIMAAFGGGMAVGGQGGDLSAFPLPTAPYARPGA</sequence>
<accession>A0ABQ3ZU70</accession>
<name>A0ABQ3ZU70_9ACTN</name>
<evidence type="ECO:0000313" key="1">
    <source>
        <dbReference type="EMBL" id="GIE22142.1"/>
    </source>
</evidence>
<dbReference type="RefSeq" id="WP_203839240.1">
    <property type="nucleotide sequence ID" value="NZ_BAAATV010000002.1"/>
</dbReference>
<reference evidence="1 2" key="1">
    <citation type="submission" date="2021-01" db="EMBL/GenBank/DDBJ databases">
        <title>Whole genome shotgun sequence of Actinoplanes humidus NBRC 14915.</title>
        <authorList>
            <person name="Komaki H."/>
            <person name="Tamura T."/>
        </authorList>
    </citation>
    <scope>NUCLEOTIDE SEQUENCE [LARGE SCALE GENOMIC DNA]</scope>
    <source>
        <strain evidence="1 2">NBRC 14915</strain>
    </source>
</reference>
<dbReference type="EMBL" id="BOMN01000066">
    <property type="protein sequence ID" value="GIE22142.1"/>
    <property type="molecule type" value="Genomic_DNA"/>
</dbReference>
<proteinExistence type="predicted"/>
<comment type="caution">
    <text evidence="1">The sequence shown here is derived from an EMBL/GenBank/DDBJ whole genome shotgun (WGS) entry which is preliminary data.</text>
</comment>
<evidence type="ECO:0000313" key="2">
    <source>
        <dbReference type="Proteomes" id="UP000603200"/>
    </source>
</evidence>
<dbReference type="Proteomes" id="UP000603200">
    <property type="component" value="Unassembled WGS sequence"/>
</dbReference>
<gene>
    <name evidence="1" type="ORF">Ahu01nite_052440</name>
</gene>
<organism evidence="1 2">
    <name type="scientific">Winogradskya humida</name>
    <dbReference type="NCBI Taxonomy" id="113566"/>
    <lineage>
        <taxon>Bacteria</taxon>
        <taxon>Bacillati</taxon>
        <taxon>Actinomycetota</taxon>
        <taxon>Actinomycetes</taxon>
        <taxon>Micromonosporales</taxon>
        <taxon>Micromonosporaceae</taxon>
        <taxon>Winogradskya</taxon>
    </lineage>
</organism>
<keyword evidence="2" id="KW-1185">Reference proteome</keyword>